<dbReference type="GeneID" id="66580126"/>
<evidence type="ECO:0000256" key="1">
    <source>
        <dbReference type="SAM" id="Phobius"/>
    </source>
</evidence>
<dbReference type="EMBL" id="QRVM01000090">
    <property type="protein sequence ID" value="RGS43818.1"/>
    <property type="molecule type" value="Genomic_DNA"/>
</dbReference>
<dbReference type="EMBL" id="QSGD01000011">
    <property type="protein sequence ID" value="RHB08169.1"/>
    <property type="molecule type" value="Genomic_DNA"/>
</dbReference>
<accession>A0A395W9U5</accession>
<evidence type="ECO:0000313" key="4">
    <source>
        <dbReference type="EMBL" id="RGW74667.1"/>
    </source>
</evidence>
<name>A0A395W9U5_9FIRM</name>
<evidence type="ECO:0000313" key="5">
    <source>
        <dbReference type="EMBL" id="RHB08169.1"/>
    </source>
</evidence>
<dbReference type="RefSeq" id="WP_003866142.1">
    <property type="nucleotide sequence ID" value="NZ_CABLCL010000126.1"/>
</dbReference>
<comment type="caution">
    <text evidence="3">The sequence shown here is derived from an EMBL/GenBank/DDBJ whole genome shotgun (WGS) entry which is preliminary data.</text>
</comment>
<evidence type="ECO:0000313" key="3">
    <source>
        <dbReference type="EMBL" id="RGU89854.1"/>
    </source>
</evidence>
<dbReference type="Proteomes" id="UP000285274">
    <property type="component" value="Unassembled WGS sequence"/>
</dbReference>
<evidence type="ECO:0000313" key="7">
    <source>
        <dbReference type="Proteomes" id="UP000284651"/>
    </source>
</evidence>
<dbReference type="Proteomes" id="UP000265489">
    <property type="component" value="Unassembled WGS sequence"/>
</dbReference>
<dbReference type="EMBL" id="QSAT01000024">
    <property type="protein sequence ID" value="RGW74667.1"/>
    <property type="molecule type" value="Genomic_DNA"/>
</dbReference>
<keyword evidence="1" id="KW-1133">Transmembrane helix</keyword>
<evidence type="ECO:0008006" key="10">
    <source>
        <dbReference type="Google" id="ProtNLM"/>
    </source>
</evidence>
<evidence type="ECO:0000313" key="9">
    <source>
        <dbReference type="Proteomes" id="UP000285288"/>
    </source>
</evidence>
<gene>
    <name evidence="5" type="ORF">DW907_04355</name>
    <name evidence="4" type="ORF">DWV56_08020</name>
    <name evidence="3" type="ORF">DWW32_10090</name>
    <name evidence="2" type="ORF">DWX92_11770</name>
</gene>
<protein>
    <recommendedName>
        <fullName evidence="10">Winged helix-turn-helix transcriptional regulator</fullName>
    </recommendedName>
</protein>
<proteinExistence type="predicted"/>
<keyword evidence="1" id="KW-0812">Transmembrane</keyword>
<keyword evidence="1" id="KW-0472">Membrane</keyword>
<organism evidence="3 6">
    <name type="scientific">Holdemanella biformis</name>
    <dbReference type="NCBI Taxonomy" id="1735"/>
    <lineage>
        <taxon>Bacteria</taxon>
        <taxon>Bacillati</taxon>
        <taxon>Bacillota</taxon>
        <taxon>Erysipelotrichia</taxon>
        <taxon>Erysipelotrichales</taxon>
        <taxon>Erysipelotrichaceae</taxon>
        <taxon>Holdemanella</taxon>
    </lineage>
</organism>
<sequence length="108" mass="12035">MSRKRKKGAKATAASMVMDTLKKRGAVDEKSAVDVSAFKNLPYATSTISYTISNLIEEGVVGKTNDERFYYDDLGFKALETKFVRGYSMIFIVPIVIAILVYVLQKVL</sequence>
<dbReference type="AlphaFoldDB" id="A0A395W9U5"/>
<dbReference type="Proteomes" id="UP000284651">
    <property type="component" value="Unassembled WGS sequence"/>
</dbReference>
<evidence type="ECO:0000313" key="8">
    <source>
        <dbReference type="Proteomes" id="UP000285274"/>
    </source>
</evidence>
<dbReference type="Proteomes" id="UP000285288">
    <property type="component" value="Unassembled WGS sequence"/>
</dbReference>
<evidence type="ECO:0000313" key="2">
    <source>
        <dbReference type="EMBL" id="RGS43818.1"/>
    </source>
</evidence>
<evidence type="ECO:0000313" key="6">
    <source>
        <dbReference type="Proteomes" id="UP000265489"/>
    </source>
</evidence>
<dbReference type="EMBL" id="QRYQ01000022">
    <property type="protein sequence ID" value="RGU89854.1"/>
    <property type="molecule type" value="Genomic_DNA"/>
</dbReference>
<feature type="transmembrane region" description="Helical" evidence="1">
    <location>
        <begin position="86"/>
        <end position="104"/>
    </location>
</feature>
<reference evidence="6 7" key="1">
    <citation type="submission" date="2018-08" db="EMBL/GenBank/DDBJ databases">
        <title>A genome reference for cultivated species of the human gut microbiota.</title>
        <authorList>
            <person name="Zou Y."/>
            <person name="Xue W."/>
            <person name="Luo G."/>
        </authorList>
    </citation>
    <scope>NUCLEOTIDE SEQUENCE [LARGE SCALE GENOMIC DNA]</scope>
    <source>
        <strain evidence="4 7">AF10-31</strain>
        <strain evidence="3 6">AF15-20</strain>
        <strain evidence="2 8">AF22-10AC</strain>
        <strain evidence="5 9">AM42-13AC</strain>
    </source>
</reference>